<name>A0A4P6FAW5_9MICO</name>
<evidence type="ECO:0000256" key="6">
    <source>
        <dbReference type="SAM" id="MobiDB-lite"/>
    </source>
</evidence>
<dbReference type="AlphaFoldDB" id="A0A4P6FAW5"/>
<evidence type="ECO:0000259" key="9">
    <source>
        <dbReference type="PROSITE" id="PS50885"/>
    </source>
</evidence>
<dbReference type="PROSITE" id="PS50125">
    <property type="entry name" value="GUANYLATE_CYCLASE_2"/>
    <property type="match status" value="1"/>
</dbReference>
<dbReference type="InterPro" id="IPR033479">
    <property type="entry name" value="dCache_1"/>
</dbReference>
<dbReference type="EMBL" id="CP035491">
    <property type="protein sequence ID" value="QAY72103.1"/>
    <property type="molecule type" value="Genomic_DNA"/>
</dbReference>
<evidence type="ECO:0000313" key="11">
    <source>
        <dbReference type="Proteomes" id="UP000291259"/>
    </source>
</evidence>
<accession>A0A4P6FAW5</accession>
<dbReference type="InterPro" id="IPR001054">
    <property type="entry name" value="A/G_cyclase"/>
</dbReference>
<sequence length="750" mass="79705">MGDRRTVDASPGQTGPARRSTGAPETSGPSETALPPETSVSPEPAPTPRRRRRPGLSIQSRLLVILLVTTLLSALVVGVIGWISGRDSLRAAAYSELTTIRELRSDDLTRTLGEFVAGVRVASANASAELASVEFNAAFAALDEQPVSAEDDARLIDWYETSFLPKLAEHSDDVFDARSLLPPGNAGRHLQLAYTVPTDPYEDQDAASAVEDAGDGTAWSAVHARFHDYFTRLVDNFGYVDVLLVDDRGNVVYTADKGIDLGADLLRGPYERTALADAYREAMASGSASTVATTDFEPYVPSLEEPTAWAVAPVGDAGDLTGALAVQVPISTIDAVLTGGGGWKEQGLGETGEVYLVGADGLMRSNSRPLIEDPSGYADRVVAHGTPRSVADEVVARGSTVLLQPASSPAVDAARGGGTGVMVSREYIGAESLTAFAPFETGGLDWVVVARMDTAEAFAPVDAFTRTLVLATLGIMLLASLAALVIAQAFTRPIRKLGDAVGQVAAGDLDVRVATPRRDEFGDLGTAFNDMAKSLRVKQDLIDEQKAEYDRLLLTLMPASVAKRYRKGEDGIAEEHQDVSVVYADLLGFDEFADALGGQESVMQLGQLVKSFDDAAERIGVEKVRPLREGYLASSGLMVPRIDNVRRAVDFALELRDVVERFNAQHDSRLAMRIGVATGTVTAGVVGRTSLAFDLWGEAVNLAHLVRTVTGDAGIFVSEGVRDGVGEAIAFEEVGSVEAKDGRQTVWKVV</sequence>
<evidence type="ECO:0000256" key="4">
    <source>
        <dbReference type="ARBA" id="ARBA00022989"/>
    </source>
</evidence>
<dbReference type="PANTHER" id="PTHR45655">
    <property type="entry name" value="GUANYLATE CYCLASE SOLUBLE SUBUNIT BETA-2"/>
    <property type="match status" value="1"/>
</dbReference>
<evidence type="ECO:0000256" key="3">
    <source>
        <dbReference type="ARBA" id="ARBA00022692"/>
    </source>
</evidence>
<dbReference type="OrthoDB" id="9806704at2"/>
<dbReference type="Gene3D" id="3.30.450.20">
    <property type="entry name" value="PAS domain"/>
    <property type="match status" value="1"/>
</dbReference>
<dbReference type="Gene3D" id="1.10.8.500">
    <property type="entry name" value="HAMP domain in histidine kinase"/>
    <property type="match status" value="1"/>
</dbReference>
<dbReference type="PROSITE" id="PS50885">
    <property type="entry name" value="HAMP"/>
    <property type="match status" value="1"/>
</dbReference>
<dbReference type="Pfam" id="PF00211">
    <property type="entry name" value="Guanylate_cyc"/>
    <property type="match status" value="1"/>
</dbReference>
<dbReference type="InterPro" id="IPR003660">
    <property type="entry name" value="HAMP_dom"/>
</dbReference>
<keyword evidence="4 7" id="KW-1133">Transmembrane helix</keyword>
<dbReference type="Pfam" id="PF02743">
    <property type="entry name" value="dCache_1"/>
    <property type="match status" value="1"/>
</dbReference>
<dbReference type="SUPFAM" id="SSF55073">
    <property type="entry name" value="Nucleotide cyclase"/>
    <property type="match status" value="1"/>
</dbReference>
<evidence type="ECO:0000256" key="2">
    <source>
        <dbReference type="ARBA" id="ARBA00022475"/>
    </source>
</evidence>
<feature type="domain" description="Guanylate cyclase" evidence="8">
    <location>
        <begin position="580"/>
        <end position="707"/>
    </location>
</feature>
<evidence type="ECO:0000256" key="1">
    <source>
        <dbReference type="ARBA" id="ARBA00004651"/>
    </source>
</evidence>
<keyword evidence="11" id="KW-1185">Reference proteome</keyword>
<dbReference type="GO" id="GO:0004016">
    <property type="term" value="F:adenylate cyclase activity"/>
    <property type="evidence" value="ECO:0007669"/>
    <property type="project" value="UniProtKB-ARBA"/>
</dbReference>
<evidence type="ECO:0000313" key="10">
    <source>
        <dbReference type="EMBL" id="QAY72103.1"/>
    </source>
</evidence>
<dbReference type="GO" id="GO:0035556">
    <property type="term" value="P:intracellular signal transduction"/>
    <property type="evidence" value="ECO:0007669"/>
    <property type="project" value="InterPro"/>
</dbReference>
<dbReference type="GO" id="GO:0005886">
    <property type="term" value="C:plasma membrane"/>
    <property type="evidence" value="ECO:0007669"/>
    <property type="project" value="UniProtKB-SubCell"/>
</dbReference>
<dbReference type="CDD" id="cd07302">
    <property type="entry name" value="CHD"/>
    <property type="match status" value="1"/>
</dbReference>
<proteinExistence type="predicted"/>
<evidence type="ECO:0000256" key="7">
    <source>
        <dbReference type="SAM" id="Phobius"/>
    </source>
</evidence>
<keyword evidence="5 7" id="KW-0472">Membrane</keyword>
<dbReference type="SUPFAM" id="SSF158472">
    <property type="entry name" value="HAMP domain-like"/>
    <property type="match status" value="1"/>
</dbReference>
<protein>
    <submittedName>
        <fullName evidence="10">Adenylate/guanylate cyclase domain-containing protein</fullName>
    </submittedName>
</protein>
<dbReference type="PANTHER" id="PTHR45655:SF13">
    <property type="entry name" value="SOLUBLE GUANYLATE CYCLASE GCY-32-RELATED"/>
    <property type="match status" value="1"/>
</dbReference>
<feature type="domain" description="HAMP" evidence="9">
    <location>
        <begin position="488"/>
        <end position="540"/>
    </location>
</feature>
<feature type="region of interest" description="Disordered" evidence="6">
    <location>
        <begin position="1"/>
        <end position="53"/>
    </location>
</feature>
<feature type="transmembrane region" description="Helical" evidence="7">
    <location>
        <begin position="468"/>
        <end position="487"/>
    </location>
</feature>
<dbReference type="CDD" id="cd18774">
    <property type="entry name" value="PDC2_HK_sensor"/>
    <property type="match status" value="1"/>
</dbReference>
<reference evidence="10 11" key="1">
    <citation type="submission" date="2019-01" db="EMBL/GenBank/DDBJ databases">
        <title>Genome sequencing of strain FW100M-8.</title>
        <authorList>
            <person name="Heo J."/>
            <person name="Kim S.-J."/>
            <person name="Kim J.-S."/>
            <person name="Hong S.-B."/>
            <person name="Kwon S.-W."/>
        </authorList>
    </citation>
    <scope>NUCLEOTIDE SEQUENCE [LARGE SCALE GENOMIC DNA]</scope>
    <source>
        <strain evidence="10 11">FW100M-8</strain>
    </source>
</reference>
<keyword evidence="2" id="KW-1003">Cell membrane</keyword>
<comment type="subcellular location">
    <subcellularLocation>
        <location evidence="1">Cell membrane</location>
        <topology evidence="1">Multi-pass membrane protein</topology>
    </subcellularLocation>
</comment>
<keyword evidence="3 7" id="KW-0812">Transmembrane</keyword>
<evidence type="ECO:0000256" key="5">
    <source>
        <dbReference type="ARBA" id="ARBA00023136"/>
    </source>
</evidence>
<dbReference type="KEGG" id="agf:ET445_00905"/>
<organism evidence="10 11">
    <name type="scientific">Agromyces protaetiae</name>
    <dbReference type="NCBI Taxonomy" id="2509455"/>
    <lineage>
        <taxon>Bacteria</taxon>
        <taxon>Bacillati</taxon>
        <taxon>Actinomycetota</taxon>
        <taxon>Actinomycetes</taxon>
        <taxon>Micrococcales</taxon>
        <taxon>Microbacteriaceae</taxon>
        <taxon>Agromyces</taxon>
    </lineage>
</organism>
<dbReference type="SMART" id="SM00304">
    <property type="entry name" value="HAMP"/>
    <property type="match status" value="1"/>
</dbReference>
<dbReference type="Pfam" id="PF00672">
    <property type="entry name" value="HAMP"/>
    <property type="match status" value="1"/>
</dbReference>
<dbReference type="CDD" id="cd06225">
    <property type="entry name" value="HAMP"/>
    <property type="match status" value="1"/>
</dbReference>
<evidence type="ECO:0000259" key="8">
    <source>
        <dbReference type="PROSITE" id="PS50125"/>
    </source>
</evidence>
<feature type="transmembrane region" description="Helical" evidence="7">
    <location>
        <begin position="62"/>
        <end position="83"/>
    </location>
</feature>
<dbReference type="InterPro" id="IPR029787">
    <property type="entry name" value="Nucleotide_cyclase"/>
</dbReference>
<dbReference type="GO" id="GO:0009190">
    <property type="term" value="P:cyclic nucleotide biosynthetic process"/>
    <property type="evidence" value="ECO:0007669"/>
    <property type="project" value="InterPro"/>
</dbReference>
<dbReference type="SMART" id="SM00044">
    <property type="entry name" value="CYCc"/>
    <property type="match status" value="1"/>
</dbReference>
<dbReference type="Gene3D" id="3.30.70.1230">
    <property type="entry name" value="Nucleotide cyclase"/>
    <property type="match status" value="1"/>
</dbReference>
<dbReference type="Proteomes" id="UP000291259">
    <property type="component" value="Chromosome"/>
</dbReference>
<gene>
    <name evidence="10" type="ORF">ET445_00905</name>
</gene>
<dbReference type="RefSeq" id="WP_129187984.1">
    <property type="nucleotide sequence ID" value="NZ_CP035491.1"/>
</dbReference>